<dbReference type="CDD" id="cd04301">
    <property type="entry name" value="NAT_SF"/>
    <property type="match status" value="1"/>
</dbReference>
<keyword evidence="2" id="KW-0012">Acyltransferase</keyword>
<dbReference type="AlphaFoldDB" id="A0A0M6YFZ5"/>
<gene>
    <name evidence="4" type="ORF">JDO7802_00878</name>
</gene>
<dbReference type="InterPro" id="IPR050832">
    <property type="entry name" value="Bact_Acetyltransf"/>
</dbReference>
<dbReference type="Gene3D" id="3.40.630.30">
    <property type="match status" value="1"/>
</dbReference>
<proteinExistence type="predicted"/>
<evidence type="ECO:0000256" key="2">
    <source>
        <dbReference type="ARBA" id="ARBA00023315"/>
    </source>
</evidence>
<reference evidence="4 5" key="1">
    <citation type="submission" date="2015-07" db="EMBL/GenBank/DDBJ databases">
        <authorList>
            <person name="Noorani M."/>
        </authorList>
    </citation>
    <scope>NUCLEOTIDE SEQUENCE [LARGE SCALE GENOMIC DNA]</scope>
    <source>
        <strain evidence="4 5">CECT 7802</strain>
    </source>
</reference>
<dbReference type="PROSITE" id="PS51186">
    <property type="entry name" value="GNAT"/>
    <property type="match status" value="1"/>
</dbReference>
<dbReference type="STRING" id="420998.JDO7802_00878"/>
<dbReference type="OrthoDB" id="9805924at2"/>
<accession>A0A0M6YFZ5</accession>
<dbReference type="GO" id="GO:0016747">
    <property type="term" value="F:acyltransferase activity, transferring groups other than amino-acyl groups"/>
    <property type="evidence" value="ECO:0007669"/>
    <property type="project" value="InterPro"/>
</dbReference>
<dbReference type="Pfam" id="PF00583">
    <property type="entry name" value="Acetyltransf_1"/>
    <property type="match status" value="1"/>
</dbReference>
<dbReference type="Proteomes" id="UP000049222">
    <property type="component" value="Unassembled WGS sequence"/>
</dbReference>
<dbReference type="SUPFAM" id="SSF55729">
    <property type="entry name" value="Acyl-CoA N-acyltransferases (Nat)"/>
    <property type="match status" value="1"/>
</dbReference>
<evidence type="ECO:0000256" key="1">
    <source>
        <dbReference type="ARBA" id="ARBA00022679"/>
    </source>
</evidence>
<keyword evidence="1 4" id="KW-0808">Transferase</keyword>
<evidence type="ECO:0000259" key="3">
    <source>
        <dbReference type="PROSITE" id="PS51186"/>
    </source>
</evidence>
<evidence type="ECO:0000313" key="4">
    <source>
        <dbReference type="EMBL" id="CTQ48870.1"/>
    </source>
</evidence>
<dbReference type="PANTHER" id="PTHR43877">
    <property type="entry name" value="AMINOALKYLPHOSPHONATE N-ACETYLTRANSFERASE-RELATED-RELATED"/>
    <property type="match status" value="1"/>
</dbReference>
<dbReference type="InterPro" id="IPR016181">
    <property type="entry name" value="Acyl_CoA_acyltransferase"/>
</dbReference>
<evidence type="ECO:0000313" key="5">
    <source>
        <dbReference type="Proteomes" id="UP000049222"/>
    </source>
</evidence>
<protein>
    <submittedName>
        <fullName evidence="4">Acetyltransferase (GNAT) family protein</fullName>
    </submittedName>
</protein>
<name>A0A0M6YFZ5_9RHOB</name>
<sequence>MDSETIRLAPVTEHDRDTWERLWSAYLEFYGTTLPPDAFDAGFAQLLATDPTVFNGLIAWDGDDALGLVHWVHHPHMWRREGVVYLQDLFTVPQARGKGVARKMIEAVYADADARGAPHVYWMTAETNYQGRILYDRIGRLTPFIKYERAA</sequence>
<dbReference type="EMBL" id="CXSU01000005">
    <property type="protein sequence ID" value="CTQ48870.1"/>
    <property type="molecule type" value="Genomic_DNA"/>
</dbReference>
<dbReference type="InterPro" id="IPR000182">
    <property type="entry name" value="GNAT_dom"/>
</dbReference>
<dbReference type="PANTHER" id="PTHR43877:SF2">
    <property type="entry name" value="AMINOALKYLPHOSPHONATE N-ACETYLTRANSFERASE-RELATED"/>
    <property type="match status" value="1"/>
</dbReference>
<organism evidence="4 5">
    <name type="scientific">Jannaschia donghaensis</name>
    <dbReference type="NCBI Taxonomy" id="420998"/>
    <lineage>
        <taxon>Bacteria</taxon>
        <taxon>Pseudomonadati</taxon>
        <taxon>Pseudomonadota</taxon>
        <taxon>Alphaproteobacteria</taxon>
        <taxon>Rhodobacterales</taxon>
        <taxon>Roseobacteraceae</taxon>
        <taxon>Jannaschia</taxon>
    </lineage>
</organism>
<dbReference type="RefSeq" id="WP_055082893.1">
    <property type="nucleotide sequence ID" value="NZ_CXSU01000005.1"/>
</dbReference>
<keyword evidence="5" id="KW-1185">Reference proteome</keyword>
<feature type="domain" description="N-acetyltransferase" evidence="3">
    <location>
        <begin position="6"/>
        <end position="151"/>
    </location>
</feature>